<reference evidence="9" key="2">
    <citation type="submission" date="2020-06" db="EMBL/GenBank/DDBJ databases">
        <title>Helianthus annuus Genome sequencing and assembly Release 2.</title>
        <authorList>
            <person name="Gouzy J."/>
            <person name="Langlade N."/>
            <person name="Munos S."/>
        </authorList>
    </citation>
    <scope>NUCLEOTIDE SEQUENCE</scope>
    <source>
        <tissue evidence="9">Leaves</tissue>
    </source>
</reference>
<feature type="region of interest" description="Disordered" evidence="8">
    <location>
        <begin position="1"/>
        <end position="20"/>
    </location>
</feature>
<evidence type="ECO:0000256" key="8">
    <source>
        <dbReference type="SAM" id="MobiDB-lite"/>
    </source>
</evidence>
<keyword evidence="10" id="KW-1185">Reference proteome</keyword>
<evidence type="ECO:0008006" key="11">
    <source>
        <dbReference type="Google" id="ProtNLM"/>
    </source>
</evidence>
<comment type="similarity">
    <text evidence="3">Belongs to the BIG GRAIN 1 (BG1) plant protein family.</text>
</comment>
<evidence type="ECO:0000256" key="1">
    <source>
        <dbReference type="ARBA" id="ARBA00002281"/>
    </source>
</evidence>
<dbReference type="Gramene" id="mRNA:HanXRQr2_Chr12g0532931">
    <property type="protein sequence ID" value="CDS:HanXRQr2_Chr12g0532931.1"/>
    <property type="gene ID" value="HanXRQr2_Chr12g0532931"/>
</dbReference>
<keyword evidence="6" id="KW-0472">Membrane</keyword>
<dbReference type="AlphaFoldDB" id="A0A9K3HF73"/>
<dbReference type="EMBL" id="MNCJ02000327">
    <property type="protein sequence ID" value="KAF5777204.1"/>
    <property type="molecule type" value="Genomic_DNA"/>
</dbReference>
<protein>
    <recommendedName>
        <fullName evidence="11">Protein BIG GRAIN 1-like E</fullName>
    </recommendedName>
</protein>
<evidence type="ECO:0000256" key="5">
    <source>
        <dbReference type="ARBA" id="ARBA00022475"/>
    </source>
</evidence>
<keyword evidence="4" id="KW-0813">Transport</keyword>
<keyword evidence="7" id="KW-0927">Auxin signaling pathway</keyword>
<dbReference type="GO" id="GO:0005886">
    <property type="term" value="C:plasma membrane"/>
    <property type="evidence" value="ECO:0007669"/>
    <property type="project" value="UniProtKB-SubCell"/>
</dbReference>
<gene>
    <name evidence="9" type="ORF">HanXRQr2_Chr12g0532931</name>
</gene>
<evidence type="ECO:0000313" key="10">
    <source>
        <dbReference type="Proteomes" id="UP000215914"/>
    </source>
</evidence>
<sequence length="338" mass="37786">MSASIMLSSQPKKPIHHRNGSGELDVFEAAGYFSSVTESFKDTHKNISGGSNSFSNNTQKYNMRPIRRMSLDMPNHRGNSSPLQARLIENPTMMGKEKKFKQPSSPGGKLAHFLNSLFNQTSSKKSKSKKKSTKDEDESPGGWKRKRRSSMSHLSSVNTTTTTTTAATVGTATIVSSDKSSFSTSGFRTPPPSHVTHTSTKITSYIDPISYAYLKPPPRQITKIPLTENLNKIETFNIKSDFPEKNMSFRNGVVEKVKILDEKQEEHHPFKYVSREDVKEFKKFNNDDDGADSDSSSDLFELTNCDLGYYSRGLPVYKATHMGSIKTQERCTNVELSV</sequence>
<proteinExistence type="inferred from homology"/>
<evidence type="ECO:0000256" key="4">
    <source>
        <dbReference type="ARBA" id="ARBA00022448"/>
    </source>
</evidence>
<feature type="region of interest" description="Disordered" evidence="8">
    <location>
        <begin position="118"/>
        <end position="163"/>
    </location>
</feature>
<dbReference type="PANTHER" id="PTHR33541:SF11">
    <property type="entry name" value="PROTEIN BIG GRAIN 1-LIKE E"/>
    <property type="match status" value="1"/>
</dbReference>
<name>A0A9K3HF73_HELAN</name>
<keyword evidence="5" id="KW-1003">Cell membrane</keyword>
<feature type="compositionally biased region" description="Polar residues" evidence="8">
    <location>
        <begin position="1"/>
        <end position="11"/>
    </location>
</feature>
<evidence type="ECO:0000256" key="7">
    <source>
        <dbReference type="ARBA" id="ARBA00023294"/>
    </source>
</evidence>
<reference evidence="9" key="1">
    <citation type="journal article" date="2017" name="Nature">
        <title>The sunflower genome provides insights into oil metabolism, flowering and Asterid evolution.</title>
        <authorList>
            <person name="Badouin H."/>
            <person name="Gouzy J."/>
            <person name="Grassa C.J."/>
            <person name="Murat F."/>
            <person name="Staton S.E."/>
            <person name="Cottret L."/>
            <person name="Lelandais-Briere C."/>
            <person name="Owens G.L."/>
            <person name="Carrere S."/>
            <person name="Mayjonade B."/>
            <person name="Legrand L."/>
            <person name="Gill N."/>
            <person name="Kane N.C."/>
            <person name="Bowers J.E."/>
            <person name="Hubner S."/>
            <person name="Bellec A."/>
            <person name="Berard A."/>
            <person name="Berges H."/>
            <person name="Blanchet N."/>
            <person name="Boniface M.C."/>
            <person name="Brunel D."/>
            <person name="Catrice O."/>
            <person name="Chaidir N."/>
            <person name="Claudel C."/>
            <person name="Donnadieu C."/>
            <person name="Faraut T."/>
            <person name="Fievet G."/>
            <person name="Helmstetter N."/>
            <person name="King M."/>
            <person name="Knapp S.J."/>
            <person name="Lai Z."/>
            <person name="Le Paslier M.C."/>
            <person name="Lippi Y."/>
            <person name="Lorenzon L."/>
            <person name="Mandel J.R."/>
            <person name="Marage G."/>
            <person name="Marchand G."/>
            <person name="Marquand E."/>
            <person name="Bret-Mestries E."/>
            <person name="Morien E."/>
            <person name="Nambeesan S."/>
            <person name="Nguyen T."/>
            <person name="Pegot-Espagnet P."/>
            <person name="Pouilly N."/>
            <person name="Raftis F."/>
            <person name="Sallet E."/>
            <person name="Schiex T."/>
            <person name="Thomas J."/>
            <person name="Vandecasteele C."/>
            <person name="Vares D."/>
            <person name="Vear F."/>
            <person name="Vautrin S."/>
            <person name="Crespi M."/>
            <person name="Mangin B."/>
            <person name="Burke J.M."/>
            <person name="Salse J."/>
            <person name="Munos S."/>
            <person name="Vincourt P."/>
            <person name="Rieseberg L.H."/>
            <person name="Langlade N.B."/>
        </authorList>
    </citation>
    <scope>NUCLEOTIDE SEQUENCE</scope>
    <source>
        <tissue evidence="9">Leaves</tissue>
    </source>
</reference>
<accession>A0A9K3HF73</accession>
<feature type="region of interest" description="Disordered" evidence="8">
    <location>
        <begin position="178"/>
        <end position="199"/>
    </location>
</feature>
<dbReference type="Proteomes" id="UP000215914">
    <property type="component" value="Unassembled WGS sequence"/>
</dbReference>
<dbReference type="PANTHER" id="PTHR33541">
    <property type="entry name" value="PROTEIN BIG GRAIN 1-LIKE A-RELATED"/>
    <property type="match status" value="1"/>
</dbReference>
<comment type="caution">
    <text evidence="9">The sequence shown here is derived from an EMBL/GenBank/DDBJ whole genome shotgun (WGS) entry which is preliminary data.</text>
</comment>
<evidence type="ECO:0000256" key="2">
    <source>
        <dbReference type="ARBA" id="ARBA00004236"/>
    </source>
</evidence>
<comment type="function">
    <text evidence="1">Involved in auxin transport. Regulator of the auxin signaling pathway.</text>
</comment>
<evidence type="ECO:0000256" key="6">
    <source>
        <dbReference type="ARBA" id="ARBA00023136"/>
    </source>
</evidence>
<organism evidence="9 10">
    <name type="scientific">Helianthus annuus</name>
    <name type="common">Common sunflower</name>
    <dbReference type="NCBI Taxonomy" id="4232"/>
    <lineage>
        <taxon>Eukaryota</taxon>
        <taxon>Viridiplantae</taxon>
        <taxon>Streptophyta</taxon>
        <taxon>Embryophyta</taxon>
        <taxon>Tracheophyta</taxon>
        <taxon>Spermatophyta</taxon>
        <taxon>Magnoliopsida</taxon>
        <taxon>eudicotyledons</taxon>
        <taxon>Gunneridae</taxon>
        <taxon>Pentapetalae</taxon>
        <taxon>asterids</taxon>
        <taxon>campanulids</taxon>
        <taxon>Asterales</taxon>
        <taxon>Asteraceae</taxon>
        <taxon>Asteroideae</taxon>
        <taxon>Heliantheae alliance</taxon>
        <taxon>Heliantheae</taxon>
        <taxon>Helianthus</taxon>
    </lineage>
</organism>
<dbReference type="OrthoDB" id="1871242at2759"/>
<comment type="subcellular location">
    <subcellularLocation>
        <location evidence="2">Cell membrane</location>
    </subcellularLocation>
</comment>
<evidence type="ECO:0000313" key="9">
    <source>
        <dbReference type="EMBL" id="KAF5777204.1"/>
    </source>
</evidence>
<dbReference type="InterPro" id="IPR039621">
    <property type="entry name" value="BG1-like"/>
</dbReference>
<dbReference type="GO" id="GO:0009734">
    <property type="term" value="P:auxin-activated signaling pathway"/>
    <property type="evidence" value="ECO:0007669"/>
    <property type="project" value="UniProtKB-KW"/>
</dbReference>
<evidence type="ECO:0000256" key="3">
    <source>
        <dbReference type="ARBA" id="ARBA00010067"/>
    </source>
</evidence>